<reference evidence="1 2" key="1">
    <citation type="journal article" date="2019" name="FEMS Microbiol. Lett.">
        <title>A novel salt-tolerant genotype illuminates the sucrose gene evolution in freshwater bloom-forming cyanobacterium Microcystis aeruginosa.</title>
        <authorList>
            <person name="Tanabe Y."/>
            <person name="Yamaguchi H."/>
            <person name="Sano T."/>
            <person name="Kawachi M."/>
        </authorList>
    </citation>
    <scope>NUCLEOTIDE SEQUENCE [LARGE SCALE GENOMIC DNA]</scope>
    <source>
        <strain evidence="1 2">NIES-4325</strain>
    </source>
</reference>
<evidence type="ECO:0000313" key="1">
    <source>
        <dbReference type="EMBL" id="GEA27709.1"/>
    </source>
</evidence>
<gene>
    <name evidence="1" type="ORF">MiAbW_02276</name>
</gene>
<proteinExistence type="predicted"/>
<protein>
    <submittedName>
        <fullName evidence="1">Uncharacterized protein</fullName>
    </submittedName>
</protein>
<organism evidence="1 2">
    <name type="scientific">Microcystis aeruginosa NIES-4325</name>
    <dbReference type="NCBI Taxonomy" id="2569534"/>
    <lineage>
        <taxon>Bacteria</taxon>
        <taxon>Bacillati</taxon>
        <taxon>Cyanobacteriota</taxon>
        <taxon>Cyanophyceae</taxon>
        <taxon>Oscillatoriophycideae</taxon>
        <taxon>Chroococcales</taxon>
        <taxon>Microcystaceae</taxon>
        <taxon>Microcystis</taxon>
    </lineage>
</organism>
<accession>A0A5J4F9S5</accession>
<comment type="caution">
    <text evidence="1">The sequence shown here is derived from an EMBL/GenBank/DDBJ whole genome shotgun (WGS) entry which is preliminary data.</text>
</comment>
<sequence length="68" mass="7472">MCLLSKKSGLKPRVLMRKFFGAGHKSPLQKRPPFGGSAELTVEACPLPPLFSARLASKQERKNYKSGV</sequence>
<dbReference type="EMBL" id="BJKP01000019">
    <property type="protein sequence ID" value="GEA27709.1"/>
    <property type="molecule type" value="Genomic_DNA"/>
</dbReference>
<name>A0A5J4F9S5_MICAE</name>
<dbReference type="Proteomes" id="UP000376575">
    <property type="component" value="Unassembled WGS sequence"/>
</dbReference>
<evidence type="ECO:0000313" key="2">
    <source>
        <dbReference type="Proteomes" id="UP000376575"/>
    </source>
</evidence>
<dbReference type="AlphaFoldDB" id="A0A5J4F9S5"/>